<accession>A0A151Z7L4</accession>
<proteinExistence type="predicted"/>
<evidence type="ECO:0000313" key="2">
    <source>
        <dbReference type="Proteomes" id="UP000076078"/>
    </source>
</evidence>
<dbReference type="EMBL" id="LODT01000037">
    <property type="protein sequence ID" value="KYQ89956.1"/>
    <property type="molecule type" value="Genomic_DNA"/>
</dbReference>
<dbReference type="OrthoDB" id="8120898at2759"/>
<dbReference type="InParanoid" id="A0A151Z7L4"/>
<dbReference type="AlphaFoldDB" id="A0A151Z7L4"/>
<sequence length="791" mass="90074">MSVSNESNNVKTVFALDTSASTKNVKNYWDRVEKKFAEYNKTEGIIYLAWDRITQEVSSSHITKEINQKGVISGGGTKPETLAKKIKEMNFQGHLVLITDGEIASDLVQLTDNELAEWKFESVDIELIGGRIDLSVTSPFTRHTKFTIHLNGEKLSEGRSNVVIDWENDYSTIDNFLQGYEELYSMVVTQNMGKNNQALKTTLLNIQKKLLAECAVRNKEGAVGTPVLQALQRGDYEGALALTKSAASSAMSNGLAKEISGKIQSLITACTSVGVYSLGLLQSSRFQRADPTLQVEVEKIEQLDTTDEKWECPIYYEEDIPALLILDIWCGNPILEGVPKPALDAIFNCPLYLLNFPELVAKVQQAIDHPIGCKSIALRADGLFEDSPMTRQRVLGAIPLGLDKSHVKSGDWTISRLFTGGKMIGNMQLWYAVLYFIIKQKVSYLNSNEEFMKSLTRQFKYRLDNFTSYMGLSGTGEYPLLRVPVSQAIWYCVASGYLYAEDDITQDRFRAFHAIDKYFLEILDMLEYPYDKVYTNHRLQLLTVWNHMMANKYGHQQTMDAIRSQYQNYLYLKNCNKIVFLDGSLADGGVQPYKLPEIFNGLSLEELLYLSNQVKPSVKAGDVVLPRLLPLSTVRIPTPSYNYVYKSDYVPSDIEICPGTLRPYSIGKNNLPWKDAASQYFGTLKDIISLKRHYMAYIESTKQYPVDKEQFYLYIQNKELNSIRQRNTLPLCLEKMFEVTDQQFKKAIEQISLQLNRPVEAKDLSERSQLSSNRIERLNIENQWLKLTRKK</sequence>
<name>A0A151Z7L4_TIELA</name>
<gene>
    <name evidence="1" type="ORF">DLAC_08527</name>
</gene>
<reference evidence="1 2" key="1">
    <citation type="submission" date="2015-12" db="EMBL/GenBank/DDBJ databases">
        <title>Dictyostelia acquired genes for synthesis and detection of signals that induce cell-type specialization by lateral gene transfer from prokaryotes.</title>
        <authorList>
            <person name="Gloeckner G."/>
            <person name="Schaap P."/>
        </authorList>
    </citation>
    <scope>NUCLEOTIDE SEQUENCE [LARGE SCALE GENOMIC DNA]</scope>
    <source>
        <strain evidence="1 2">TK</strain>
    </source>
</reference>
<protein>
    <submittedName>
        <fullName evidence="1">Uncharacterized protein</fullName>
    </submittedName>
</protein>
<keyword evidence="2" id="KW-1185">Reference proteome</keyword>
<organism evidence="1 2">
    <name type="scientific">Tieghemostelium lacteum</name>
    <name type="common">Slime mold</name>
    <name type="synonym">Dictyostelium lacteum</name>
    <dbReference type="NCBI Taxonomy" id="361077"/>
    <lineage>
        <taxon>Eukaryota</taxon>
        <taxon>Amoebozoa</taxon>
        <taxon>Evosea</taxon>
        <taxon>Eumycetozoa</taxon>
        <taxon>Dictyostelia</taxon>
        <taxon>Dictyosteliales</taxon>
        <taxon>Raperosteliaceae</taxon>
        <taxon>Tieghemostelium</taxon>
    </lineage>
</organism>
<evidence type="ECO:0000313" key="1">
    <source>
        <dbReference type="EMBL" id="KYQ89956.1"/>
    </source>
</evidence>
<comment type="caution">
    <text evidence="1">The sequence shown here is derived from an EMBL/GenBank/DDBJ whole genome shotgun (WGS) entry which is preliminary data.</text>
</comment>
<dbReference type="Proteomes" id="UP000076078">
    <property type="component" value="Unassembled WGS sequence"/>
</dbReference>